<dbReference type="EMBL" id="LAHD01000105">
    <property type="protein sequence ID" value="PHJ98039.1"/>
    <property type="molecule type" value="Genomic_DNA"/>
</dbReference>
<organism evidence="2 3">
    <name type="scientific">Nostoc linckia z8</name>
    <dbReference type="NCBI Taxonomy" id="1628746"/>
    <lineage>
        <taxon>Bacteria</taxon>
        <taxon>Bacillati</taxon>
        <taxon>Cyanobacteriota</taxon>
        <taxon>Cyanophyceae</taxon>
        <taxon>Nostocales</taxon>
        <taxon>Nostocaceae</taxon>
        <taxon>Nostoc</taxon>
    </lineage>
</organism>
<comment type="caution">
    <text evidence="2">The sequence shown here is derived from an EMBL/GenBank/DDBJ whole genome shotgun (WGS) entry which is preliminary data.</text>
</comment>
<feature type="region of interest" description="Disordered" evidence="1">
    <location>
        <begin position="16"/>
        <end position="35"/>
    </location>
</feature>
<evidence type="ECO:0000313" key="2">
    <source>
        <dbReference type="EMBL" id="PHJ98039.1"/>
    </source>
</evidence>
<accession>A0A9Q6EIY1</accession>
<reference evidence="2 3" key="1">
    <citation type="submission" date="2015-02" db="EMBL/GenBank/DDBJ databases">
        <title>Nostoc linckia genome annotation.</title>
        <authorList>
            <person name="Zhou Z."/>
        </authorList>
    </citation>
    <scope>NUCLEOTIDE SEQUENCE [LARGE SCALE GENOMIC DNA]</scope>
    <source>
        <strain evidence="3">z8</strain>
    </source>
</reference>
<protein>
    <submittedName>
        <fullName evidence="2">Uncharacterized protein</fullName>
    </submittedName>
</protein>
<dbReference type="Proteomes" id="UP000222310">
    <property type="component" value="Unassembled WGS sequence"/>
</dbReference>
<gene>
    <name evidence="2" type="ORF">VF08_27585</name>
</gene>
<name>A0A9Q6EIY1_NOSLI</name>
<sequence>MVRPFSTRGFSTRGFSTRGFANANANDKAQDRQAHQPGKGFLFALSPVGELVEPLPLTLFPTSTRNLMTND</sequence>
<proteinExistence type="predicted"/>
<evidence type="ECO:0000256" key="1">
    <source>
        <dbReference type="SAM" id="MobiDB-lite"/>
    </source>
</evidence>
<dbReference type="AlphaFoldDB" id="A0A9Q6EIY1"/>
<evidence type="ECO:0000313" key="3">
    <source>
        <dbReference type="Proteomes" id="UP000222310"/>
    </source>
</evidence>